<feature type="chain" id="PRO_5040134625" evidence="2">
    <location>
        <begin position="19"/>
        <end position="254"/>
    </location>
</feature>
<evidence type="ECO:0000256" key="2">
    <source>
        <dbReference type="SAM" id="SignalP"/>
    </source>
</evidence>
<keyword evidence="2" id="KW-0732">Signal</keyword>
<dbReference type="AlphaFoldDB" id="A0A9P4UYP3"/>
<feature type="compositionally biased region" description="Polar residues" evidence="1">
    <location>
        <begin position="43"/>
        <end position="52"/>
    </location>
</feature>
<dbReference type="OrthoDB" id="4132046at2759"/>
<sequence>MQYKTLALAATLASGAFAAPWNYNADDSVKVLLSKDGAYPSTTTFSERQLPNQRPPHGGNGPFSKIEIDLGKDVKNTALRCQALGQDQKPLVATRGENVDITFSDADKGAWTFRNPSYVDVSKVVCDPSFVAISKQETKIHITLVENGESAIGEDVDDATVEAKESRALNGGTKFQTINISLGEIVAIENAALRCAAVDMHGNKFTAKRGENIDVTFSDADKGEWTFIDPNTKQPMPAKVNKLVCDPTFKSLNA</sequence>
<name>A0A9P4UYP3_9PLEO</name>
<comment type="caution">
    <text evidence="3">The sequence shown here is derived from an EMBL/GenBank/DDBJ whole genome shotgun (WGS) entry which is preliminary data.</text>
</comment>
<reference evidence="3" key="1">
    <citation type="journal article" date="2020" name="Stud. Mycol.">
        <title>101 Dothideomycetes genomes: a test case for predicting lifestyles and emergence of pathogens.</title>
        <authorList>
            <person name="Haridas S."/>
            <person name="Albert R."/>
            <person name="Binder M."/>
            <person name="Bloem J."/>
            <person name="Labutti K."/>
            <person name="Salamov A."/>
            <person name="Andreopoulos B."/>
            <person name="Baker S."/>
            <person name="Barry K."/>
            <person name="Bills G."/>
            <person name="Bluhm B."/>
            <person name="Cannon C."/>
            <person name="Castanera R."/>
            <person name="Culley D."/>
            <person name="Daum C."/>
            <person name="Ezra D."/>
            <person name="Gonzalez J."/>
            <person name="Henrissat B."/>
            <person name="Kuo A."/>
            <person name="Liang C."/>
            <person name="Lipzen A."/>
            <person name="Lutzoni F."/>
            <person name="Magnuson J."/>
            <person name="Mondo S."/>
            <person name="Nolan M."/>
            <person name="Ohm R."/>
            <person name="Pangilinan J."/>
            <person name="Park H.-J."/>
            <person name="Ramirez L."/>
            <person name="Alfaro M."/>
            <person name="Sun H."/>
            <person name="Tritt A."/>
            <person name="Yoshinaga Y."/>
            <person name="Zwiers L.-H."/>
            <person name="Turgeon B."/>
            <person name="Goodwin S."/>
            <person name="Spatafora J."/>
            <person name="Crous P."/>
            <person name="Grigoriev I."/>
        </authorList>
    </citation>
    <scope>NUCLEOTIDE SEQUENCE</scope>
    <source>
        <strain evidence="3">CBS 125425</strain>
    </source>
</reference>
<feature type="region of interest" description="Disordered" evidence="1">
    <location>
        <begin position="43"/>
        <end position="62"/>
    </location>
</feature>
<keyword evidence="4" id="KW-1185">Reference proteome</keyword>
<evidence type="ECO:0000313" key="4">
    <source>
        <dbReference type="Proteomes" id="UP000799444"/>
    </source>
</evidence>
<proteinExistence type="predicted"/>
<dbReference type="EMBL" id="ML996246">
    <property type="protein sequence ID" value="KAF2729420.1"/>
    <property type="molecule type" value="Genomic_DNA"/>
</dbReference>
<feature type="signal peptide" evidence="2">
    <location>
        <begin position="1"/>
        <end position="18"/>
    </location>
</feature>
<dbReference type="Proteomes" id="UP000799444">
    <property type="component" value="Unassembled WGS sequence"/>
</dbReference>
<accession>A0A9P4UYP3</accession>
<gene>
    <name evidence="3" type="ORF">EJ04DRAFT_515973</name>
</gene>
<evidence type="ECO:0000313" key="3">
    <source>
        <dbReference type="EMBL" id="KAF2729420.1"/>
    </source>
</evidence>
<protein>
    <submittedName>
        <fullName evidence="3">Uncharacterized protein</fullName>
    </submittedName>
</protein>
<organism evidence="3 4">
    <name type="scientific">Polyplosphaeria fusca</name>
    <dbReference type="NCBI Taxonomy" id="682080"/>
    <lineage>
        <taxon>Eukaryota</taxon>
        <taxon>Fungi</taxon>
        <taxon>Dikarya</taxon>
        <taxon>Ascomycota</taxon>
        <taxon>Pezizomycotina</taxon>
        <taxon>Dothideomycetes</taxon>
        <taxon>Pleosporomycetidae</taxon>
        <taxon>Pleosporales</taxon>
        <taxon>Tetraplosphaeriaceae</taxon>
        <taxon>Polyplosphaeria</taxon>
    </lineage>
</organism>
<evidence type="ECO:0000256" key="1">
    <source>
        <dbReference type="SAM" id="MobiDB-lite"/>
    </source>
</evidence>